<dbReference type="PATRIC" id="fig|1162668.3.peg.1061"/>
<protein>
    <submittedName>
        <fullName evidence="1">Uncharacterized protein</fullName>
    </submittedName>
</protein>
<evidence type="ECO:0000313" key="2">
    <source>
        <dbReference type="Proteomes" id="UP000007382"/>
    </source>
</evidence>
<reference evidence="2" key="2">
    <citation type="submission" date="2012-03" db="EMBL/GenBank/DDBJ databases">
        <title>The complete genome sequence of the pioneer microbe on fresh volcanic deposit, Leptospirillum ferrooxidans strain C2-3.</title>
        <authorList>
            <person name="Fujimura R."/>
            <person name="Sato Y."/>
            <person name="Nishizawa T."/>
            <person name="Nanba K."/>
            <person name="Oshima K."/>
            <person name="Hattori M."/>
            <person name="Kamijo T."/>
            <person name="Ohta H."/>
        </authorList>
    </citation>
    <scope>NUCLEOTIDE SEQUENCE [LARGE SCALE GENOMIC DNA]</scope>
    <source>
        <strain evidence="2">C2-3</strain>
    </source>
</reference>
<dbReference type="EMBL" id="AP012342">
    <property type="protein sequence ID" value="BAM06634.1"/>
    <property type="molecule type" value="Genomic_DNA"/>
</dbReference>
<name>I0IMY5_LEPFC</name>
<dbReference type="OrthoDB" id="9889747at2"/>
<dbReference type="KEGG" id="lfc:LFE_0930"/>
<proteinExistence type="predicted"/>
<keyword evidence="2" id="KW-1185">Reference proteome</keyword>
<gene>
    <name evidence="1" type="ordered locus">LFE_0930</name>
</gene>
<sequence length="169" mass="16871">MAEGANISSLPAAPNFVAIPPVTPFNPSGGSPLGQTPGAFVPQLPNSSLPVAPLSAPIIPPSLGLPLGSFSPGAPVLFSLGPLLGGPIQQGAGLSAPVQAFSMGPATLLNQFAQPPLVPYGQVGVPPAAYNPSLGGQAGNPFALTCNYYFFVNCGASGGQAQNFKYSTR</sequence>
<dbReference type="Proteomes" id="UP000007382">
    <property type="component" value="Chromosome"/>
</dbReference>
<dbReference type="STRING" id="1162668.LFE_0930"/>
<dbReference type="RefSeq" id="WP_014449125.1">
    <property type="nucleotide sequence ID" value="NC_017094.1"/>
</dbReference>
<dbReference type="AlphaFoldDB" id="I0IMY5"/>
<evidence type="ECO:0000313" key="1">
    <source>
        <dbReference type="EMBL" id="BAM06634.1"/>
    </source>
</evidence>
<reference evidence="1 2" key="1">
    <citation type="journal article" date="2012" name="J. Bacteriol.">
        <title>Complete Genome Sequence of Leptospirillum ferrooxidans Strain C2-3, Isolated from a Fresh Volcanic Ash Deposit on the Island of Miyake, Japan.</title>
        <authorList>
            <person name="Fujimura R."/>
            <person name="Sato Y."/>
            <person name="Nishizawa T."/>
            <person name="Oshima K."/>
            <person name="Kim S.-W."/>
            <person name="Hattori M."/>
            <person name="Kamijo T."/>
            <person name="Ohta H."/>
        </authorList>
    </citation>
    <scope>NUCLEOTIDE SEQUENCE [LARGE SCALE GENOMIC DNA]</scope>
    <source>
        <strain evidence="1 2">C2-3</strain>
    </source>
</reference>
<organism evidence="1 2">
    <name type="scientific">Leptospirillum ferrooxidans (strain C2-3)</name>
    <dbReference type="NCBI Taxonomy" id="1162668"/>
    <lineage>
        <taxon>Bacteria</taxon>
        <taxon>Pseudomonadati</taxon>
        <taxon>Nitrospirota</taxon>
        <taxon>Nitrospiria</taxon>
        <taxon>Nitrospirales</taxon>
        <taxon>Nitrospiraceae</taxon>
        <taxon>Leptospirillum</taxon>
    </lineage>
</organism>
<accession>I0IMY5</accession>
<dbReference type="HOGENOM" id="CLU_111983_0_0_0"/>